<keyword evidence="12" id="KW-1133">Transmembrane helix</keyword>
<keyword evidence="2" id="KW-0963">Cytoplasm</keyword>
<dbReference type="Gene3D" id="3.40.850.10">
    <property type="entry name" value="Kinesin motor domain"/>
    <property type="match status" value="1"/>
</dbReference>
<dbReference type="CDD" id="cd00637">
    <property type="entry name" value="7tm_classA_rhodopsin-like"/>
    <property type="match status" value="1"/>
</dbReference>
<dbReference type="Pfam" id="PF00225">
    <property type="entry name" value="Kinesin"/>
    <property type="match status" value="1"/>
</dbReference>
<dbReference type="GO" id="GO:0007097">
    <property type="term" value="P:nuclear migration"/>
    <property type="evidence" value="ECO:0007669"/>
    <property type="project" value="UniProtKB-ARBA"/>
</dbReference>
<evidence type="ECO:0000256" key="4">
    <source>
        <dbReference type="ARBA" id="ARBA00022741"/>
    </source>
</evidence>
<dbReference type="InterPro" id="IPR027640">
    <property type="entry name" value="Kinesin-like_fam"/>
</dbReference>
<dbReference type="GO" id="GO:0005524">
    <property type="term" value="F:ATP binding"/>
    <property type="evidence" value="ECO:0007669"/>
    <property type="project" value="UniProtKB-KW"/>
</dbReference>
<dbReference type="GO" id="GO:1904115">
    <property type="term" value="C:axon cytoplasm"/>
    <property type="evidence" value="ECO:0007669"/>
    <property type="project" value="GOC"/>
</dbReference>
<feature type="transmembrane region" description="Helical" evidence="12">
    <location>
        <begin position="578"/>
        <end position="602"/>
    </location>
</feature>
<dbReference type="Proteomes" id="UP000265140">
    <property type="component" value="Chromosome 17"/>
</dbReference>
<dbReference type="Gene3D" id="6.10.250.1590">
    <property type="match status" value="1"/>
</dbReference>
<evidence type="ECO:0000256" key="7">
    <source>
        <dbReference type="ARBA" id="ARBA00023175"/>
    </source>
</evidence>
<reference evidence="14" key="2">
    <citation type="submission" date="2020-02" db="EMBL/GenBank/DDBJ databases">
        <title>Esox lucius (northern pike) genome, fEsoLuc1, primary haplotype.</title>
        <authorList>
            <person name="Myers G."/>
            <person name="Karagic N."/>
            <person name="Meyer A."/>
            <person name="Pippel M."/>
            <person name="Reichard M."/>
            <person name="Winkler S."/>
            <person name="Tracey A."/>
            <person name="Sims Y."/>
            <person name="Howe K."/>
            <person name="Rhie A."/>
            <person name="Formenti G."/>
            <person name="Durbin R."/>
            <person name="Fedrigo O."/>
            <person name="Jarvis E.D."/>
        </authorList>
    </citation>
    <scope>NUCLEOTIDE SEQUENCE [LARGE SCALE GENOMIC DNA]</scope>
</reference>
<name>A0A6Q2YV47_ESOLU</name>
<evidence type="ECO:0000313" key="15">
    <source>
        <dbReference type="Proteomes" id="UP000265140"/>
    </source>
</evidence>
<dbReference type="GO" id="GO:0030951">
    <property type="term" value="P:establishment or maintenance of microtubule cytoskeleton polarity"/>
    <property type="evidence" value="ECO:0007669"/>
    <property type="project" value="UniProtKB-ARBA"/>
</dbReference>
<feature type="domain" description="Kinesin motor" evidence="13">
    <location>
        <begin position="9"/>
        <end position="312"/>
    </location>
</feature>
<feature type="coiled-coil region" evidence="11">
    <location>
        <begin position="391"/>
        <end position="523"/>
    </location>
</feature>
<dbReference type="PROSITE" id="PS00411">
    <property type="entry name" value="KINESIN_MOTOR_1"/>
    <property type="match status" value="1"/>
</dbReference>
<dbReference type="FunFam" id="3.40.850.10:FF:000067">
    <property type="entry name" value="Kinesin-like protein"/>
    <property type="match status" value="1"/>
</dbReference>
<evidence type="ECO:0000256" key="10">
    <source>
        <dbReference type="RuleBase" id="RU000394"/>
    </source>
</evidence>
<dbReference type="Bgee" id="ENSELUG00000034150">
    <property type="expression patterns" value="Expressed in brain and 6 other cell types or tissues"/>
</dbReference>
<evidence type="ECO:0000256" key="5">
    <source>
        <dbReference type="ARBA" id="ARBA00022840"/>
    </source>
</evidence>
<dbReference type="AlphaFoldDB" id="A0A6Q2YV47"/>
<feature type="transmembrane region" description="Helical" evidence="12">
    <location>
        <begin position="608"/>
        <end position="629"/>
    </location>
</feature>
<keyword evidence="8" id="KW-0206">Cytoskeleton</keyword>
<dbReference type="PRINTS" id="PR00380">
    <property type="entry name" value="KINESINHEAVY"/>
</dbReference>
<dbReference type="InterPro" id="IPR036961">
    <property type="entry name" value="Kinesin_motor_dom_sf"/>
</dbReference>
<keyword evidence="6 11" id="KW-0175">Coiled coil</keyword>
<proteinExistence type="inferred from homology"/>
<evidence type="ECO:0000256" key="8">
    <source>
        <dbReference type="ARBA" id="ARBA00023212"/>
    </source>
</evidence>
<dbReference type="InterPro" id="IPR019821">
    <property type="entry name" value="Kinesin_motor_CS"/>
</dbReference>
<protein>
    <recommendedName>
        <fullName evidence="10">Kinesin-like protein</fullName>
    </recommendedName>
</protein>
<evidence type="ECO:0000256" key="11">
    <source>
        <dbReference type="SAM" id="Coils"/>
    </source>
</evidence>
<evidence type="ECO:0000256" key="1">
    <source>
        <dbReference type="ARBA" id="ARBA00004245"/>
    </source>
</evidence>
<accession>A0A6Q2YV47</accession>
<dbReference type="GO" id="GO:0003777">
    <property type="term" value="F:microtubule motor activity"/>
    <property type="evidence" value="ECO:0007669"/>
    <property type="project" value="InterPro"/>
</dbReference>
<keyword evidence="12" id="KW-0812">Transmembrane</keyword>
<feature type="transmembrane region" description="Helical" evidence="12">
    <location>
        <begin position="545"/>
        <end position="571"/>
    </location>
</feature>
<keyword evidence="5 10" id="KW-0067">ATP-binding</keyword>
<feature type="transmembrane region" description="Helical" evidence="12">
    <location>
        <begin position="636"/>
        <end position="661"/>
    </location>
</feature>
<evidence type="ECO:0000256" key="2">
    <source>
        <dbReference type="ARBA" id="ARBA00022490"/>
    </source>
</evidence>
<comment type="subcellular location">
    <subcellularLocation>
        <location evidence="1">Cytoplasm</location>
        <location evidence="1">Cytoskeleton</location>
    </subcellularLocation>
</comment>
<dbReference type="InterPro" id="IPR027417">
    <property type="entry name" value="P-loop_NTPase"/>
</dbReference>
<gene>
    <name evidence="14" type="primary">KIF5A</name>
</gene>
<evidence type="ECO:0000256" key="3">
    <source>
        <dbReference type="ARBA" id="ARBA00022701"/>
    </source>
</evidence>
<dbReference type="CDD" id="cd23649">
    <property type="entry name" value="Khc_CBD_cc"/>
    <property type="match status" value="1"/>
</dbReference>
<evidence type="ECO:0000259" key="13">
    <source>
        <dbReference type="PROSITE" id="PS50067"/>
    </source>
</evidence>
<keyword evidence="7 10" id="KW-0505">Motor protein</keyword>
<feature type="coiled-coil region" evidence="11">
    <location>
        <begin position="676"/>
        <end position="762"/>
    </location>
</feature>
<sequence length="909" mass="103871">MADASAECNIKVLCRFRPLNQSEIIRGDKFIPSFQGDDTVIIGGKSYAFDRVFPTNTTQEQVYNTCAKQIVKGECQSFKLYTFYIFLSGKLHDPHGMGIIPRIAEDIFDHIFAMDENLEFHIKVYISLFLPLSVTKTNLSVHEDKNRVPYVKGCTERFVSSPEEVMDVIDEGKANRHVAVTNMNEHSSRSHSIFLINIKQEHVETEQKLCGKLYLVDLAGSEKVSKTGAEGAVLDEAKNINKSLSSLGNVISALAEGTKTHVPYRDSKMTRILQDSLGGNCRTTMFICCSPSSYNDQETKSTLMFGQRAKTIRNTASVNLELTAEQWKKKYEKEKEKNRVLKDTVQRLEAELNRWRNGEDSLKTARLPREDSTSSSLNRLPREDSSSSIVIRISEEERQKYEEEIRKLYKQLDDKDDEINQQSQLVEKLKEQMLDQEELLASSRGDSDKVSSELGRLQMESNVAKAEVKEVLQALEELAVNYDQKSQEVEDKTLQNKLLAEELAKKMAQLMRIEAELSRLQEVSGHQRKRIAEVLNGLMRDLSDVLTVLCFSLSVLTVLCFSLSVLTVLCFSLCVFTVLCFSLSVLTVCVYCVCLLCVFTVFCFSLCVFTVCVYCVVFLPVCVYCVCLLCVNCVCLLCVFTVLCFSLCVFTVCVCVSQRVLEQQMESHRETHHKHLGRLRDEINEKQKIIDDLTDRNHRLHLELQQLRSDFDHLRSQEHHKTLQLEELTFLHERHEQSKQDLKGLEETVARELQTLHNLRKLFVQDLTTRVKRHSEMEADDSGGSSHQKQKISFLENNLDQLTKVHKQLVRDNADLRCELPKLEKRLRSTAERVRALEGALKEAKEGAMKDRRRYQQEVERIKDAMRAKNPLRRPHTAQIGNDTYPVATLASSDTQTHTAQAGNDTYPV</sequence>
<evidence type="ECO:0000313" key="14">
    <source>
        <dbReference type="Ensembl" id="ENSELUP00000069483.2"/>
    </source>
</evidence>
<reference evidence="15" key="1">
    <citation type="journal article" date="2014" name="PLoS ONE">
        <title>The genome and linkage map of the northern pike (Esox lucius): conserved synteny revealed between the salmonid sister group and the Neoteleostei.</title>
        <authorList>
            <person name="Rondeau E.B."/>
            <person name="Minkley D.R."/>
            <person name="Leong J.S."/>
            <person name="Messmer A.M."/>
            <person name="Jantzen J.R."/>
            <person name="von Schalburg K.R."/>
            <person name="Lemon C."/>
            <person name="Bird N.H."/>
            <person name="Koop B.F."/>
        </authorList>
    </citation>
    <scope>NUCLEOTIDE SEQUENCE</scope>
</reference>
<evidence type="ECO:0000256" key="9">
    <source>
        <dbReference type="PROSITE-ProRule" id="PRU00283"/>
    </source>
</evidence>
<organism evidence="14 15">
    <name type="scientific">Esox lucius</name>
    <name type="common">Northern pike</name>
    <dbReference type="NCBI Taxonomy" id="8010"/>
    <lineage>
        <taxon>Eukaryota</taxon>
        <taxon>Metazoa</taxon>
        <taxon>Chordata</taxon>
        <taxon>Craniata</taxon>
        <taxon>Vertebrata</taxon>
        <taxon>Euteleostomi</taxon>
        <taxon>Actinopterygii</taxon>
        <taxon>Neopterygii</taxon>
        <taxon>Teleostei</taxon>
        <taxon>Protacanthopterygii</taxon>
        <taxon>Esociformes</taxon>
        <taxon>Esocidae</taxon>
        <taxon>Esox</taxon>
    </lineage>
</organism>
<dbReference type="PROSITE" id="PS50067">
    <property type="entry name" value="KINESIN_MOTOR_2"/>
    <property type="match status" value="1"/>
</dbReference>
<dbReference type="PANTHER" id="PTHR47968">
    <property type="entry name" value="CENTROMERE PROTEIN E"/>
    <property type="match status" value="1"/>
</dbReference>
<dbReference type="SUPFAM" id="SSF52540">
    <property type="entry name" value="P-loop containing nucleoside triphosphate hydrolases"/>
    <property type="match status" value="1"/>
</dbReference>
<dbReference type="GO" id="GO:0007292">
    <property type="term" value="P:female gamete generation"/>
    <property type="evidence" value="ECO:0007669"/>
    <property type="project" value="UniProtKB-ARBA"/>
</dbReference>
<dbReference type="SMART" id="SM00129">
    <property type="entry name" value="KISc"/>
    <property type="match status" value="1"/>
</dbReference>
<dbReference type="CDD" id="cd01369">
    <property type="entry name" value="KISc_KHC_KIF5"/>
    <property type="match status" value="1"/>
</dbReference>
<feature type="coiled-coil region" evidence="11">
    <location>
        <begin position="317"/>
        <end position="365"/>
    </location>
</feature>
<reference evidence="14" key="3">
    <citation type="submission" date="2025-08" db="UniProtKB">
        <authorList>
            <consortium name="Ensembl"/>
        </authorList>
    </citation>
    <scope>IDENTIFICATION</scope>
</reference>
<dbReference type="InterPro" id="IPR059182">
    <property type="entry name" value="Khc_C"/>
</dbReference>
<dbReference type="GO" id="GO:0032991">
    <property type="term" value="C:protein-containing complex"/>
    <property type="evidence" value="ECO:0007669"/>
    <property type="project" value="UniProtKB-ARBA"/>
</dbReference>
<keyword evidence="3 10" id="KW-0493">Microtubule</keyword>
<comment type="similarity">
    <text evidence="9 10">Belongs to the TRAFAC class myosin-kinesin ATPase superfamily. Kinesin family.</text>
</comment>
<dbReference type="InterPro" id="IPR001752">
    <property type="entry name" value="Kinesin_motor_dom"/>
</dbReference>
<keyword evidence="15" id="KW-1185">Reference proteome</keyword>
<comment type="caution">
    <text evidence="9">Lacks conserved residue(s) required for the propagation of feature annotation.</text>
</comment>
<dbReference type="Ensembl" id="ENSELUT00000053563.2">
    <property type="protein sequence ID" value="ENSELUP00000069483.2"/>
    <property type="gene ID" value="ENSELUG00000034150.2"/>
</dbReference>
<dbReference type="GO" id="GO:0005874">
    <property type="term" value="C:microtubule"/>
    <property type="evidence" value="ECO:0007669"/>
    <property type="project" value="UniProtKB-KW"/>
</dbReference>
<feature type="coiled-coil region" evidence="11">
    <location>
        <begin position="792"/>
        <end position="865"/>
    </location>
</feature>
<reference evidence="14" key="4">
    <citation type="submission" date="2025-09" db="UniProtKB">
        <authorList>
            <consortium name="Ensembl"/>
        </authorList>
    </citation>
    <scope>IDENTIFICATION</scope>
</reference>
<dbReference type="GO" id="GO:0008017">
    <property type="term" value="F:microtubule binding"/>
    <property type="evidence" value="ECO:0007669"/>
    <property type="project" value="InterPro"/>
</dbReference>
<dbReference type="PANTHER" id="PTHR47968:SF36">
    <property type="entry name" value="KINESIN HEAVY CHAIN ISOFORM X1"/>
    <property type="match status" value="1"/>
</dbReference>
<keyword evidence="12" id="KW-0472">Membrane</keyword>
<evidence type="ECO:0000256" key="12">
    <source>
        <dbReference type="SAM" id="Phobius"/>
    </source>
</evidence>
<dbReference type="GO" id="GO:0048489">
    <property type="term" value="P:synaptic vesicle transport"/>
    <property type="evidence" value="ECO:0007669"/>
    <property type="project" value="UniProtKB-ARBA"/>
</dbReference>
<dbReference type="GO" id="GO:0098957">
    <property type="term" value="P:anterograde axonal transport of mitochondrion"/>
    <property type="evidence" value="ECO:0007669"/>
    <property type="project" value="UniProtKB-ARBA"/>
</dbReference>
<evidence type="ECO:0000256" key="6">
    <source>
        <dbReference type="ARBA" id="ARBA00023054"/>
    </source>
</evidence>
<keyword evidence="4 10" id="KW-0547">Nucleotide-binding</keyword>
<dbReference type="GeneTree" id="ENSGT00940000159439"/>